<sequence length="110" mass="11391">MAIVWTSFPVAWLGFAGAAFAGFGYALVYPGFGMEAVARAPAASRGLAMGVYTAFFDLSLGVLSPMLGLVAHATGIGAIFLITALLGLFAVPIGVRLLASHHHQSERKPS</sequence>
<reference evidence="2 3" key="1">
    <citation type="submission" date="2020-08" db="EMBL/GenBank/DDBJ databases">
        <title>Genomic Encyclopedia of Type Strains, Phase IV (KMG-V): Genome sequencing to study the core and pangenomes of soil and plant-associated prokaryotes.</title>
        <authorList>
            <person name="Whitman W."/>
        </authorList>
    </citation>
    <scope>NUCLEOTIDE SEQUENCE [LARGE SCALE GENOMIC DNA]</scope>
    <source>
        <strain evidence="2 3">SEMIA 415</strain>
    </source>
</reference>
<accession>A0AAE2MHU8</accession>
<dbReference type="RefSeq" id="WP_183606694.1">
    <property type="nucleotide sequence ID" value="NZ_JACHAZ010000001.1"/>
</dbReference>
<comment type="caution">
    <text evidence="2">The sequence shown here is derived from an EMBL/GenBank/DDBJ whole genome shotgun (WGS) entry which is preliminary data.</text>
</comment>
<keyword evidence="1" id="KW-0812">Transmembrane</keyword>
<dbReference type="Proteomes" id="UP000538507">
    <property type="component" value="Unassembled WGS sequence"/>
</dbReference>
<dbReference type="AlphaFoldDB" id="A0AAE2MHU8"/>
<dbReference type="EMBL" id="JACIGO010000002">
    <property type="protein sequence ID" value="MBB4289584.1"/>
    <property type="molecule type" value="Genomic_DNA"/>
</dbReference>
<organism evidence="2 3">
    <name type="scientific">Rhizobium leguminosarum</name>
    <dbReference type="NCBI Taxonomy" id="384"/>
    <lineage>
        <taxon>Bacteria</taxon>
        <taxon>Pseudomonadati</taxon>
        <taxon>Pseudomonadota</taxon>
        <taxon>Alphaproteobacteria</taxon>
        <taxon>Hyphomicrobiales</taxon>
        <taxon>Rhizobiaceae</taxon>
        <taxon>Rhizobium/Agrobacterium group</taxon>
        <taxon>Rhizobium</taxon>
    </lineage>
</organism>
<keyword evidence="1" id="KW-1133">Transmembrane helix</keyword>
<dbReference type="Gene3D" id="1.20.1250.20">
    <property type="entry name" value="MFS general substrate transporter like domains"/>
    <property type="match status" value="1"/>
</dbReference>
<gene>
    <name evidence="2" type="ORF">GGE16_001624</name>
</gene>
<proteinExistence type="predicted"/>
<protein>
    <submittedName>
        <fullName evidence="2">MFS family permease</fullName>
    </submittedName>
</protein>
<evidence type="ECO:0000313" key="3">
    <source>
        <dbReference type="Proteomes" id="UP000538507"/>
    </source>
</evidence>
<dbReference type="InterPro" id="IPR036259">
    <property type="entry name" value="MFS_trans_sf"/>
</dbReference>
<keyword evidence="1" id="KW-0472">Membrane</keyword>
<dbReference type="SUPFAM" id="SSF103473">
    <property type="entry name" value="MFS general substrate transporter"/>
    <property type="match status" value="1"/>
</dbReference>
<feature type="transmembrane region" description="Helical" evidence="1">
    <location>
        <begin position="6"/>
        <end position="28"/>
    </location>
</feature>
<evidence type="ECO:0000313" key="2">
    <source>
        <dbReference type="EMBL" id="MBB4289584.1"/>
    </source>
</evidence>
<feature type="transmembrane region" description="Helical" evidence="1">
    <location>
        <begin position="76"/>
        <end position="99"/>
    </location>
</feature>
<feature type="transmembrane region" description="Helical" evidence="1">
    <location>
        <begin position="49"/>
        <end position="70"/>
    </location>
</feature>
<evidence type="ECO:0000256" key="1">
    <source>
        <dbReference type="SAM" id="Phobius"/>
    </source>
</evidence>
<name>A0AAE2MHU8_RHILE</name>